<gene>
    <name evidence="2" type="ORF">H9C73_03125</name>
</gene>
<organism evidence="2 3">
    <name type="scientific">Marinobacterium alkalitolerans</name>
    <dbReference type="NCBI Taxonomy" id="1542925"/>
    <lineage>
        <taxon>Bacteria</taxon>
        <taxon>Pseudomonadati</taxon>
        <taxon>Pseudomonadota</taxon>
        <taxon>Gammaproteobacteria</taxon>
        <taxon>Oceanospirillales</taxon>
        <taxon>Oceanospirillaceae</taxon>
        <taxon>Marinobacterium</taxon>
    </lineage>
</organism>
<sequence length="215" mass="24683">MQSRATLGMGVLCLALFSQGASAELPIGTVAIYSDGDVEKLVRFDSDNLPVWEDTRKRQRTHASTPLIPTLAYQNPTRPLRSYSVSVVSGNPKQLADASPGTQEGFTLRRMYTDGTSKDREWECQVLQPASWRFSGQTYAVNRYQCMRTRLHSRWFTRSVRETRLISYAPALGLVVDLERTTRTRERTRTLEHLLPPRKATYKRIRRLHRKVIGR</sequence>
<evidence type="ECO:0000256" key="1">
    <source>
        <dbReference type="SAM" id="SignalP"/>
    </source>
</evidence>
<protein>
    <recommendedName>
        <fullName evidence="4">CNP1-like uncharacterized domain-containing protein</fullName>
    </recommendedName>
</protein>
<name>A0ABS3Z8T2_9GAMM</name>
<evidence type="ECO:0000313" key="2">
    <source>
        <dbReference type="EMBL" id="MBP0047715.1"/>
    </source>
</evidence>
<keyword evidence="3" id="KW-1185">Reference proteome</keyword>
<evidence type="ECO:0008006" key="4">
    <source>
        <dbReference type="Google" id="ProtNLM"/>
    </source>
</evidence>
<dbReference type="Proteomes" id="UP000810171">
    <property type="component" value="Unassembled WGS sequence"/>
</dbReference>
<comment type="caution">
    <text evidence="2">The sequence shown here is derived from an EMBL/GenBank/DDBJ whole genome shotgun (WGS) entry which is preliminary data.</text>
</comment>
<evidence type="ECO:0000313" key="3">
    <source>
        <dbReference type="Proteomes" id="UP000810171"/>
    </source>
</evidence>
<reference evidence="2 3" key="1">
    <citation type="submission" date="2020-09" db="EMBL/GenBank/DDBJ databases">
        <authorList>
            <person name="Tanuku N.R.S."/>
        </authorList>
    </citation>
    <scope>NUCLEOTIDE SEQUENCE [LARGE SCALE GENOMIC DNA]</scope>
    <source>
        <strain evidence="2 3">AK62</strain>
    </source>
</reference>
<accession>A0ABS3Z8T2</accession>
<proteinExistence type="predicted"/>
<dbReference type="RefSeq" id="WP_209286322.1">
    <property type="nucleotide sequence ID" value="NZ_JACVEW010000003.1"/>
</dbReference>
<dbReference type="EMBL" id="JACVEW010000003">
    <property type="protein sequence ID" value="MBP0047715.1"/>
    <property type="molecule type" value="Genomic_DNA"/>
</dbReference>
<feature type="chain" id="PRO_5045835521" description="CNP1-like uncharacterized domain-containing protein" evidence="1">
    <location>
        <begin position="24"/>
        <end position="215"/>
    </location>
</feature>
<keyword evidence="1" id="KW-0732">Signal</keyword>
<feature type="signal peptide" evidence="1">
    <location>
        <begin position="1"/>
        <end position="23"/>
    </location>
</feature>